<organism evidence="1 2">
    <name type="scientific">Parabacteroides distasonis str. 3776 D15 i</name>
    <dbReference type="NCBI Taxonomy" id="1339342"/>
    <lineage>
        <taxon>Bacteria</taxon>
        <taxon>Pseudomonadati</taxon>
        <taxon>Bacteroidota</taxon>
        <taxon>Bacteroidia</taxon>
        <taxon>Bacteroidales</taxon>
        <taxon>Tannerellaceae</taxon>
        <taxon>Parabacteroides</taxon>
    </lineage>
</organism>
<proteinExistence type="predicted"/>
<protein>
    <submittedName>
        <fullName evidence="1">Uncharacterized protein</fullName>
    </submittedName>
</protein>
<evidence type="ECO:0000313" key="1">
    <source>
        <dbReference type="EMBL" id="KDS39265.1"/>
    </source>
</evidence>
<name>A0AB34LAP1_PARDI</name>
<accession>A0AB34LAP1</accession>
<dbReference type="Proteomes" id="UP000027850">
    <property type="component" value="Unassembled WGS sequence"/>
</dbReference>
<reference evidence="1 2" key="1">
    <citation type="submission" date="2014-04" db="EMBL/GenBank/DDBJ databases">
        <authorList>
            <person name="Sears C."/>
            <person name="Carroll K."/>
            <person name="Sack B.R."/>
            <person name="Qadri F."/>
            <person name="Myers L.L."/>
            <person name="Chung G.-T."/>
            <person name="Escheverria P."/>
            <person name="Fraser C.M."/>
            <person name="Sadzewicz L."/>
            <person name="Shefchek K.A."/>
            <person name="Tallon L."/>
            <person name="Das S.P."/>
            <person name="Daugherty S."/>
            <person name="Mongodin E.F."/>
        </authorList>
    </citation>
    <scope>NUCLEOTIDE SEQUENCE [LARGE SCALE GENOMIC DNA]</scope>
    <source>
        <strain evidence="1 2">3776 D15 i</strain>
    </source>
</reference>
<dbReference type="EMBL" id="JNHK01000058">
    <property type="protein sequence ID" value="KDS39265.1"/>
    <property type="molecule type" value="Genomic_DNA"/>
</dbReference>
<dbReference type="AlphaFoldDB" id="A0AB34LAP1"/>
<gene>
    <name evidence="1" type="ORF">M091_4572</name>
</gene>
<evidence type="ECO:0000313" key="2">
    <source>
        <dbReference type="Proteomes" id="UP000027850"/>
    </source>
</evidence>
<comment type="caution">
    <text evidence="1">The sequence shown here is derived from an EMBL/GenBank/DDBJ whole genome shotgun (WGS) entry which is preliminary data.</text>
</comment>
<sequence>MTWKELRDKISHMTEEEQQQEVAIWGEDFSLRKDCLLMKTDGAVYFSDGWDECCEEDELEPEDFENPDIYKVCEKGIYYIFG</sequence>
<dbReference type="RefSeq" id="WP_036612530.1">
    <property type="nucleotide sequence ID" value="NZ_JNHK01000058.1"/>
</dbReference>